<organism evidence="2 3">
    <name type="scientific">Salisediminibacterium beveridgei</name>
    <dbReference type="NCBI Taxonomy" id="632773"/>
    <lineage>
        <taxon>Bacteria</taxon>
        <taxon>Bacillati</taxon>
        <taxon>Bacillota</taxon>
        <taxon>Bacilli</taxon>
        <taxon>Bacillales</taxon>
        <taxon>Bacillaceae</taxon>
        <taxon>Salisediminibacterium</taxon>
    </lineage>
</organism>
<accession>A0A1D7QS19</accession>
<dbReference type="EMBL" id="CP012502">
    <property type="protein sequence ID" value="AOM81789.1"/>
    <property type="molecule type" value="Genomic_DNA"/>
</dbReference>
<dbReference type="Proteomes" id="UP000094463">
    <property type="component" value="Chromosome"/>
</dbReference>
<keyword evidence="3" id="KW-1185">Reference proteome</keyword>
<sequence length="271" mass="30449">MQLAAGSCLCRSSILNNKRLETGLFQTVHLTLCKWLSRKGTCLHFEQLFGLGFLRHRSSSFFRQSQADRTPEGHDRLPVPGKPVPHIRRITGNPLPVPFGMIENGTCGKPVVLTEQHTQVHGPTPDGPKIPFLRRCIIAHQLKAVPVPEPARLTQFDADMRIVRRTACVPPPVIPGQILPRFFVIHKRMHTHLPAHLTRPVRFVPAGKPRCRFHAGRGCRVDHNPLRYNLPPGLVTIISRHVFCPDCHISQPPSYCKYLLSGLKGECSIIQ</sequence>
<evidence type="ECO:0000313" key="2">
    <source>
        <dbReference type="EMBL" id="AOM81789.1"/>
    </source>
</evidence>
<name>A0A1D7QS19_9BACI</name>
<dbReference type="STRING" id="632773.BBEV_0395"/>
<dbReference type="AlphaFoldDB" id="A0A1D7QS19"/>
<proteinExistence type="predicted"/>
<gene>
    <name evidence="2" type="ORF">BBEV_0395</name>
</gene>
<feature type="region of interest" description="Disordered" evidence="1">
    <location>
        <begin position="64"/>
        <end position="85"/>
    </location>
</feature>
<reference evidence="2 3" key="1">
    <citation type="submission" date="2015-08" db="EMBL/GenBank/DDBJ databases">
        <title>The complete genome sequence of Bacillus beveridgei MLTeJB.</title>
        <authorList>
            <person name="Hanson T.E."/>
            <person name="Mesa C."/>
            <person name="Basesman S.M."/>
            <person name="Oremland R.S."/>
        </authorList>
    </citation>
    <scope>NUCLEOTIDE SEQUENCE [LARGE SCALE GENOMIC DNA]</scope>
    <source>
        <strain evidence="2 3">MLTeJB</strain>
    </source>
</reference>
<protein>
    <submittedName>
        <fullName evidence="2">Uncharacterized protein</fullName>
    </submittedName>
</protein>
<evidence type="ECO:0000313" key="3">
    <source>
        <dbReference type="Proteomes" id="UP000094463"/>
    </source>
</evidence>
<evidence type="ECO:0000256" key="1">
    <source>
        <dbReference type="SAM" id="MobiDB-lite"/>
    </source>
</evidence>
<dbReference type="KEGG" id="bbev:BBEV_0395"/>